<evidence type="ECO:0000256" key="12">
    <source>
        <dbReference type="ARBA" id="ARBA00023180"/>
    </source>
</evidence>
<evidence type="ECO:0000256" key="10">
    <source>
        <dbReference type="ARBA" id="ARBA00023065"/>
    </source>
</evidence>
<evidence type="ECO:0000259" key="16">
    <source>
        <dbReference type="Pfam" id="PF00520"/>
    </source>
</evidence>
<evidence type="ECO:0000313" key="17">
    <source>
        <dbReference type="EMBL" id="CAD8183038.1"/>
    </source>
</evidence>
<evidence type="ECO:0000256" key="14">
    <source>
        <dbReference type="SAM" id="MobiDB-lite"/>
    </source>
</evidence>
<evidence type="ECO:0000256" key="6">
    <source>
        <dbReference type="ARBA" id="ARBA00022737"/>
    </source>
</evidence>
<feature type="transmembrane region" description="Helical" evidence="15">
    <location>
        <begin position="183"/>
        <end position="201"/>
    </location>
</feature>
<feature type="transmembrane region" description="Helical" evidence="15">
    <location>
        <begin position="1073"/>
        <end position="1092"/>
    </location>
</feature>
<feature type="domain" description="Ion transport" evidence="16">
    <location>
        <begin position="127"/>
        <end position="374"/>
    </location>
</feature>
<keyword evidence="9 15" id="KW-1133">Transmembrane helix</keyword>
<feature type="domain" description="Ion transport" evidence="16">
    <location>
        <begin position="1039"/>
        <end position="1272"/>
    </location>
</feature>
<evidence type="ECO:0000256" key="4">
    <source>
        <dbReference type="ARBA" id="ARBA00022673"/>
    </source>
</evidence>
<keyword evidence="13" id="KW-0407">Ion channel</keyword>
<feature type="transmembrane region" description="Helical" evidence="15">
    <location>
        <begin position="1239"/>
        <end position="1263"/>
    </location>
</feature>
<dbReference type="FunFam" id="1.10.287.70:FF:000117">
    <property type="entry name" value="Voltage-gated Ca2+ channel, alpha subunit"/>
    <property type="match status" value="1"/>
</dbReference>
<dbReference type="FunFam" id="1.10.287.70:FF:000295">
    <property type="entry name" value="Uncharacterized protein"/>
    <property type="match status" value="1"/>
</dbReference>
<reference evidence="17" key="1">
    <citation type="submission" date="2021-01" db="EMBL/GenBank/DDBJ databases">
        <authorList>
            <consortium name="Genoscope - CEA"/>
            <person name="William W."/>
        </authorList>
    </citation>
    <scope>NUCLEOTIDE SEQUENCE</scope>
</reference>
<dbReference type="InterPro" id="IPR050599">
    <property type="entry name" value="VDCC_alpha-1_subunit"/>
</dbReference>
<feature type="transmembrane region" description="Helical" evidence="15">
    <location>
        <begin position="1779"/>
        <end position="1806"/>
    </location>
</feature>
<keyword evidence="11 15" id="KW-0472">Membrane</keyword>
<evidence type="ECO:0000256" key="3">
    <source>
        <dbReference type="ARBA" id="ARBA00022568"/>
    </source>
</evidence>
<evidence type="ECO:0000256" key="9">
    <source>
        <dbReference type="ARBA" id="ARBA00022989"/>
    </source>
</evidence>
<evidence type="ECO:0000313" key="18">
    <source>
        <dbReference type="Proteomes" id="UP000683925"/>
    </source>
</evidence>
<feature type="transmembrane region" description="Helical" evidence="15">
    <location>
        <begin position="343"/>
        <end position="366"/>
    </location>
</feature>
<evidence type="ECO:0000256" key="5">
    <source>
        <dbReference type="ARBA" id="ARBA00022692"/>
    </source>
</evidence>
<dbReference type="Proteomes" id="UP000683925">
    <property type="component" value="Unassembled WGS sequence"/>
</dbReference>
<feature type="transmembrane region" description="Helical" evidence="15">
    <location>
        <begin position="1858"/>
        <end position="1881"/>
    </location>
</feature>
<keyword evidence="8" id="KW-0851">Voltage-gated channel</keyword>
<feature type="transmembrane region" description="Helical" evidence="15">
    <location>
        <begin position="1542"/>
        <end position="1561"/>
    </location>
</feature>
<dbReference type="FunFam" id="1.20.120.350:FF:000072">
    <property type="entry name" value="Voltage-dependent T-type calcium channel subunit alpha"/>
    <property type="match status" value="1"/>
</dbReference>
<feature type="transmembrane region" description="Helical" evidence="15">
    <location>
        <begin position="1699"/>
        <end position="1722"/>
    </location>
</feature>
<dbReference type="GO" id="GO:0005891">
    <property type="term" value="C:voltage-gated calcium channel complex"/>
    <property type="evidence" value="ECO:0007669"/>
    <property type="project" value="TreeGrafter"/>
</dbReference>
<evidence type="ECO:0000256" key="7">
    <source>
        <dbReference type="ARBA" id="ARBA00022837"/>
    </source>
</evidence>
<organism evidence="17 18">
    <name type="scientific">Paramecium octaurelia</name>
    <dbReference type="NCBI Taxonomy" id="43137"/>
    <lineage>
        <taxon>Eukaryota</taxon>
        <taxon>Sar</taxon>
        <taxon>Alveolata</taxon>
        <taxon>Ciliophora</taxon>
        <taxon>Intramacronucleata</taxon>
        <taxon>Oligohymenophorea</taxon>
        <taxon>Peniculida</taxon>
        <taxon>Parameciidae</taxon>
        <taxon>Paramecium</taxon>
    </lineage>
</organism>
<feature type="compositionally biased region" description="Polar residues" evidence="14">
    <location>
        <begin position="567"/>
        <end position="587"/>
    </location>
</feature>
<feature type="transmembrane region" description="Helical" evidence="15">
    <location>
        <begin position="128"/>
        <end position="147"/>
    </location>
</feature>
<feature type="transmembrane region" description="Helical" evidence="15">
    <location>
        <begin position="1484"/>
        <end position="1506"/>
    </location>
</feature>
<keyword evidence="4" id="KW-0107">Calcium channel</keyword>
<comment type="caution">
    <text evidence="17">The sequence shown here is derived from an EMBL/GenBank/DDBJ whole genome shotgun (WGS) entry which is preliminary data.</text>
</comment>
<keyword evidence="2" id="KW-0813">Transport</keyword>
<evidence type="ECO:0000256" key="8">
    <source>
        <dbReference type="ARBA" id="ARBA00022882"/>
    </source>
</evidence>
<dbReference type="OMA" id="IFCFEAI"/>
<feature type="transmembrane region" description="Helical" evidence="15">
    <location>
        <begin position="1664"/>
        <end position="1683"/>
    </location>
</feature>
<accession>A0A8S1VYK1</accession>
<feature type="domain" description="Ion transport" evidence="16">
    <location>
        <begin position="1663"/>
        <end position="1885"/>
    </location>
</feature>
<keyword evidence="3" id="KW-0109">Calcium transport</keyword>
<feature type="transmembrane region" description="Helical" evidence="15">
    <location>
        <begin position="1357"/>
        <end position="1375"/>
    </location>
</feature>
<feature type="transmembrane region" description="Helical" evidence="15">
    <location>
        <begin position="1201"/>
        <end position="1219"/>
    </location>
</feature>
<evidence type="ECO:0000256" key="15">
    <source>
        <dbReference type="SAM" id="Phobius"/>
    </source>
</evidence>
<dbReference type="FunFam" id="1.20.120.350:FF:000009">
    <property type="entry name" value="Voltage-dependent T-type calcium channel subunit alpha"/>
    <property type="match status" value="1"/>
</dbReference>
<feature type="compositionally biased region" description="Low complexity" evidence="14">
    <location>
        <begin position="550"/>
        <end position="566"/>
    </location>
</feature>
<comment type="subcellular location">
    <subcellularLocation>
        <location evidence="1">Membrane</location>
        <topology evidence="1">Multi-pass membrane protein</topology>
    </subcellularLocation>
</comment>
<dbReference type="GO" id="GO:0098703">
    <property type="term" value="P:calcium ion import across plasma membrane"/>
    <property type="evidence" value="ECO:0007669"/>
    <property type="project" value="TreeGrafter"/>
</dbReference>
<dbReference type="EMBL" id="CAJJDP010000079">
    <property type="protein sequence ID" value="CAD8183038.1"/>
    <property type="molecule type" value="Genomic_DNA"/>
</dbReference>
<feature type="transmembrane region" description="Helical" evidence="15">
    <location>
        <begin position="1581"/>
        <end position="1606"/>
    </location>
</feature>
<dbReference type="InterPro" id="IPR005821">
    <property type="entry name" value="Ion_trans_dom"/>
</dbReference>
<protein>
    <recommendedName>
        <fullName evidence="16">Ion transport domain-containing protein</fullName>
    </recommendedName>
</protein>
<dbReference type="GO" id="GO:0008331">
    <property type="term" value="F:high voltage-gated calcium channel activity"/>
    <property type="evidence" value="ECO:0007669"/>
    <property type="project" value="TreeGrafter"/>
</dbReference>
<proteinExistence type="predicted"/>
<dbReference type="FunFam" id="1.10.287.70:FF:000280">
    <property type="entry name" value="Uncharacterized protein"/>
    <property type="match status" value="1"/>
</dbReference>
<sequence>MKNGIILEQYEDEDEYEIQEEKQRQERKEYLRRIQMIFDETNYDIALQQNTESQIIQEYLIDLDNEFYIDYTHQLPAPSSQIKLRPMNELQLAYIYVDDYPFLKLRRLLMILFQAIRYLMKYLINLKIFQLILMITIILNSLCLALEEDQYEIIFIICYSVEAIFKMLALGLYSKRDSYFRDFWNVIDFIILVFQYLPYFVNIQFNFNALRTIRILRSLDAGQSIPALKVILTSLFQSVYQLKDALIVLVFSYSIFAIVALLLFSGGLKRRCVNLETGIPRNDEVCQVCYGEFDCVKQIANPFNGLINFDTFGWSLIQVFICTLLESWSQILDYTVAAYNEAVYIYFFMVVMVGGFFLVNLTLAIIKLNFSNNQKLVITPVFEESYDYWELRLMGIYEPAKLQIQAALRRKSDAQFTFRERSQRTQTRGKIRITKYPSQIQNLSLKIHPIKFANNFSTPFTKQDKKFMGIYGMGKKLQPIIGGVTPSKQTRNKFNFNQEQPGQSILQSPIDQNISFSYNISPTNKLGNMLFSQSNRSLLNNQTKQLSSKSILNNNNKSPNNHSRNISPQNQRNYNELNNGSPKSQFSKQIVKRAVRPSISESDQILVNDLRMIGQPQSKKTIATPKNTDEQLLDFLSQAQNNNNILTNENQSNGLLTPNNQLSLQNPTFNRANLQHGTYAPKTSHQIQMLQDVKQRSFNVRNKQMDQVKNDVSILDKSENSIINSIPSEQVDQELMDLGILEINNTKKPKLEVQQNSSSKMNFIRRKKPRFTRKTLKKSTYLSKTFNSANDDRFQQLKIKLFKTKFYKEVPYLSYTSNSELDVLEVQQMKKVQQNLKNNEEINRKLKKQVKYVFSNQQTQLINLKSTTKLQPSSTQIKSASAKRSQKQVKFQDQEEQQQYKKLILHDVQLTFQEAQFLMRKEVQAVDLEQYGQVEIQYDLKEQLRYLNYDQITITTSTNYSEYVKLMSEASSQQEIVQQSSIEDVLPMSDYIDDQTISLMNQIMLALNYTINIYEIWLPGISGIFKVFRVKLLNLIQSEYFNRLINLCVACNTIVLALDGLVTNDKLLSDFNLAFTIIFIIELGFKLIGLGVKRYVQDKFNLFDALIVGISLYEVIINQENGGKSGFSALRSLRIFRALRVLRISKLIRSLKFMGFLLKVLGNAFEQILWMFILMLFFLYTFTILGFSLFQGEISDENYRYTFNSFIISFETVFQLFTISNWSDVLYSLFLSNANNIVVFLYLVLWIAIGNYIFLNLFLAVLLDNFEAEYRRDKNQIDNNIIIGRDQIFESAISSKPQGSRKSSKSSLQDDVEEYQKLQTQRFIYFSERGIAEYALMVLSQESAFRKMCYRAVKDKIFDIFILILILISSAKLILDTYTLGNSYDVVSYWLDFSMVILFGCEALLKIIAFGFIGDDLSYLRNSWNALDFLILIGSIVDISVAAIDLSYLKILRLFRTLRPLRFVSHNRSMKIIVSALLQSADGILNVAIVIILVWMMFAIIGINFAKGKLYYCDMGDSAMHYVTKAECEGVWRIYDSNFENIFSGMLTLFCLSTLLDWPDQLLYFKDGTEDGLVKDNSPEFFLFFLAFILIGSILLNNLFIGVILVNFHIAEEKARDSSLTQDQIQWIDTQKLIIEAKPDLSLYYMPKNRIQAFLFRIVKAKKFDLIISLFIIINVVVTGMYMDDGDLEYLYAIDQINFAISIIFCFEAIIKILTFGPLAYFKVNWNQFDFVIVVISIIDFATNESGLSIGKGFRILRAVRLLRLVKQFKGLKKLIDTAVFSIPAIINAAALYFLIHSIFSVLGVFLFSDIKQGKIISDTNNFQDFHHSFILLFLSQTGLDWNRIMYDTMNNGSQYNALFWVVFILIQNFVMLNLFILIVLDQYDVNYFHEDNPLNRFDEYQNKTLDVWTRFSQDGTIISQNKLTDLILALPQPLGLDIVKSMQKGVEDWKHINPQHTQDEVSQLKFTIQADLIRNALFKIMDMQLKCDSQGNIPYNLVLFAVMKEAYLEKLEINLTEEGGRKLAMKEMETRSEIEEEYGISLDQDVNPLVSYLYAQTCFRAMQRFVEISKNKILDDGVSFLAKTDSSIDFEEYLDNDLSRDDYEKPDYEEVYFVEIPMNNKIYNGEQYKVQIAQEQSSQDQESNEQPIDDENNVEELEEYKLQIVDFNKYLGDQD</sequence>
<feature type="region of interest" description="Disordered" evidence="14">
    <location>
        <begin position="2135"/>
        <end position="2155"/>
    </location>
</feature>
<feature type="transmembrane region" description="Helical" evidence="15">
    <location>
        <begin position="1040"/>
        <end position="1061"/>
    </location>
</feature>
<feature type="transmembrane region" description="Helical" evidence="15">
    <location>
        <begin position="1395"/>
        <end position="1414"/>
    </location>
</feature>
<keyword evidence="12" id="KW-0325">Glycoprotein</keyword>
<feature type="region of interest" description="Disordered" evidence="14">
    <location>
        <begin position="550"/>
        <end position="587"/>
    </location>
</feature>
<dbReference type="PANTHER" id="PTHR45628:SF7">
    <property type="entry name" value="VOLTAGE-DEPENDENT CALCIUM CHANNEL TYPE A SUBUNIT ALPHA-1"/>
    <property type="match status" value="1"/>
</dbReference>
<name>A0A8S1VYK1_PAROT</name>
<feature type="transmembrane region" description="Helical" evidence="15">
    <location>
        <begin position="1426"/>
        <end position="1449"/>
    </location>
</feature>
<feature type="domain" description="Ion transport" evidence="16">
    <location>
        <begin position="1356"/>
        <end position="1614"/>
    </location>
</feature>
<dbReference type="OrthoDB" id="431720at2759"/>
<feature type="transmembrane region" description="Helical" evidence="15">
    <location>
        <begin position="153"/>
        <end position="171"/>
    </location>
</feature>
<gene>
    <name evidence="17" type="ORF">POCTA_138.1.T0800117</name>
</gene>
<dbReference type="Pfam" id="PF00520">
    <property type="entry name" value="Ion_trans"/>
    <property type="match status" value="4"/>
</dbReference>
<evidence type="ECO:0000256" key="1">
    <source>
        <dbReference type="ARBA" id="ARBA00004141"/>
    </source>
</evidence>
<feature type="compositionally biased region" description="Low complexity" evidence="14">
    <location>
        <begin position="2135"/>
        <end position="2147"/>
    </location>
</feature>
<keyword evidence="5 15" id="KW-0812">Transmembrane</keyword>
<dbReference type="PANTHER" id="PTHR45628">
    <property type="entry name" value="VOLTAGE-DEPENDENT CALCIUM CHANNEL TYPE A SUBUNIT ALPHA-1"/>
    <property type="match status" value="1"/>
</dbReference>
<keyword evidence="6" id="KW-0677">Repeat</keyword>
<evidence type="ECO:0000256" key="2">
    <source>
        <dbReference type="ARBA" id="ARBA00022448"/>
    </source>
</evidence>
<keyword evidence="10" id="KW-0406">Ion transport</keyword>
<keyword evidence="7" id="KW-0106">Calcium</keyword>
<keyword evidence="18" id="KW-1185">Reference proteome</keyword>
<feature type="transmembrane region" description="Helical" evidence="15">
    <location>
        <begin position="1168"/>
        <end position="1189"/>
    </location>
</feature>
<evidence type="ECO:0000256" key="13">
    <source>
        <dbReference type="ARBA" id="ARBA00023303"/>
    </source>
</evidence>
<feature type="transmembrane region" description="Helical" evidence="15">
    <location>
        <begin position="245"/>
        <end position="264"/>
    </location>
</feature>
<evidence type="ECO:0000256" key="11">
    <source>
        <dbReference type="ARBA" id="ARBA00023136"/>
    </source>
</evidence>